<feature type="region of interest" description="Disordered" evidence="2">
    <location>
        <begin position="108"/>
        <end position="134"/>
    </location>
</feature>
<comment type="caution">
    <text evidence="4">The sequence shown here is derived from an EMBL/GenBank/DDBJ whole genome shotgun (WGS) entry which is preliminary data.</text>
</comment>
<reference evidence="4 5" key="1">
    <citation type="journal article" date="2018" name="G3 (Bethesda)">
        <title>A High-Quality Reference Genome for the Invasive Mosquitofish Gambusia affinis Using a Chicago Library.</title>
        <authorList>
            <person name="Hoffberg S.L."/>
            <person name="Troendle N.J."/>
            <person name="Glenn T.C."/>
            <person name="Mahmud O."/>
            <person name="Louha S."/>
            <person name="Chalopin D."/>
            <person name="Bennetzen J.L."/>
            <person name="Mauricio R."/>
        </authorList>
    </citation>
    <scope>NUCLEOTIDE SEQUENCE [LARGE SCALE GENOMIC DNA]</scope>
    <source>
        <strain evidence="4">NE01/NJP1002.9</strain>
        <tissue evidence="4">Muscle</tissue>
    </source>
</reference>
<dbReference type="Gene3D" id="3.10.260.20">
    <property type="entry name" value="Ski"/>
    <property type="match status" value="1"/>
</dbReference>
<protein>
    <recommendedName>
        <fullName evidence="3">c-SKI SMAD4-binding domain-containing protein</fullName>
    </recommendedName>
</protein>
<dbReference type="GO" id="GO:0000981">
    <property type="term" value="F:DNA-binding transcription factor activity, RNA polymerase II-specific"/>
    <property type="evidence" value="ECO:0007669"/>
    <property type="project" value="TreeGrafter"/>
</dbReference>
<dbReference type="InterPro" id="IPR009061">
    <property type="entry name" value="DNA-bd_dom_put_sf"/>
</dbReference>
<dbReference type="AlphaFoldDB" id="A0A315WE13"/>
<gene>
    <name evidence="4" type="ORF">CCH79_00009598</name>
</gene>
<dbReference type="FunFam" id="3.10.260.20:FF:000002">
    <property type="entry name" value="SKI-like oncogene a"/>
    <property type="match status" value="1"/>
</dbReference>
<evidence type="ECO:0000313" key="4">
    <source>
        <dbReference type="EMBL" id="PWA29998.1"/>
    </source>
</evidence>
<dbReference type="GO" id="GO:0000978">
    <property type="term" value="F:RNA polymerase II cis-regulatory region sequence-specific DNA binding"/>
    <property type="evidence" value="ECO:0007669"/>
    <property type="project" value="TreeGrafter"/>
</dbReference>
<dbReference type="GO" id="GO:0005737">
    <property type="term" value="C:cytoplasm"/>
    <property type="evidence" value="ECO:0007669"/>
    <property type="project" value="TreeGrafter"/>
</dbReference>
<organism evidence="4 5">
    <name type="scientific">Gambusia affinis</name>
    <name type="common">Western mosquitofish</name>
    <name type="synonym">Heterandria affinis</name>
    <dbReference type="NCBI Taxonomy" id="33528"/>
    <lineage>
        <taxon>Eukaryota</taxon>
        <taxon>Metazoa</taxon>
        <taxon>Chordata</taxon>
        <taxon>Craniata</taxon>
        <taxon>Vertebrata</taxon>
        <taxon>Euteleostomi</taxon>
        <taxon>Actinopterygii</taxon>
        <taxon>Neopterygii</taxon>
        <taxon>Teleostei</taxon>
        <taxon>Neoteleostei</taxon>
        <taxon>Acanthomorphata</taxon>
        <taxon>Ovalentaria</taxon>
        <taxon>Atherinomorphae</taxon>
        <taxon>Cyprinodontiformes</taxon>
        <taxon>Poeciliidae</taxon>
        <taxon>Poeciliinae</taxon>
        <taxon>Gambusia</taxon>
    </lineage>
</organism>
<dbReference type="GO" id="GO:0046332">
    <property type="term" value="F:SMAD binding"/>
    <property type="evidence" value="ECO:0007669"/>
    <property type="project" value="InterPro"/>
</dbReference>
<evidence type="ECO:0000256" key="1">
    <source>
        <dbReference type="ARBA" id="ARBA00009513"/>
    </source>
</evidence>
<dbReference type="InterPro" id="IPR010919">
    <property type="entry name" value="SAND-like_dom_sf"/>
</dbReference>
<dbReference type="GO" id="GO:0005634">
    <property type="term" value="C:nucleus"/>
    <property type="evidence" value="ECO:0007669"/>
    <property type="project" value="TreeGrafter"/>
</dbReference>
<dbReference type="InterPro" id="IPR014890">
    <property type="entry name" value="c-SKI_SMAD4-bd_dom"/>
</dbReference>
<dbReference type="GO" id="GO:0005667">
    <property type="term" value="C:transcription regulator complex"/>
    <property type="evidence" value="ECO:0007669"/>
    <property type="project" value="TreeGrafter"/>
</dbReference>
<dbReference type="GO" id="GO:0030514">
    <property type="term" value="P:negative regulation of BMP signaling pathway"/>
    <property type="evidence" value="ECO:0007669"/>
    <property type="project" value="TreeGrafter"/>
</dbReference>
<sequence length="474" mass="52508">MASTQTSLKTPFKDLTSFKGNMKRLYRERMEDAPIKKRVMAEINLKRRGLDSLPKLPKVKKELMEDLAHEAEMDTEACSELHIVGSVKALDLSPGLKHTLAQFTLSSQSSLGGPAAFSARTGHESSPAGLPPLPSPPVLGGGPLLVPCDSSTELTHSLLEGESISCFVVGGEKRLCLPQVLNSVLRDFSLQQINTVCDELYVYCSRCDAEQLHILKVLGILPFNAPSCGLITLTDAQRLCNALLRPGATLPTDPSGKLLSQGLLKESEASFQVEHQCLGKCQGLFVPQFYTQPEAPCIQCVECQLLFSPQKFVMHSHKSPDKRTCHWGFDSAKWPCYLQLARKYQGTPEEPRLKQLLDEVKEKFHYQLKSSLDKTNDFPLPCLVELERVDAAETPSAVSSRILTAFLFRPFPISPTLRLSGACVSPQFEVLSLLRDASQCIRISGKYEVTRVHVPGEILAWKSFRKQVIFDIKG</sequence>
<dbReference type="SUPFAM" id="SSF46955">
    <property type="entry name" value="Putative DNA-binding domain"/>
    <property type="match status" value="1"/>
</dbReference>
<dbReference type="InterPro" id="IPR037000">
    <property type="entry name" value="Ski_DNA-bd_sf"/>
</dbReference>
<accession>A0A315WE13</accession>
<dbReference type="CDD" id="cd21084">
    <property type="entry name" value="DHD_Sno"/>
    <property type="match status" value="1"/>
</dbReference>
<dbReference type="STRING" id="33528.ENSGAFP00000029761"/>
<proteinExistence type="inferred from homology"/>
<feature type="domain" description="c-SKI SMAD4-binding" evidence="3">
    <location>
        <begin position="270"/>
        <end position="365"/>
    </location>
</feature>
<dbReference type="PANTHER" id="PTHR10005:SF3">
    <property type="entry name" value="SKI-LIKE PROTEIN"/>
    <property type="match status" value="1"/>
</dbReference>
<evidence type="ECO:0000313" key="5">
    <source>
        <dbReference type="Proteomes" id="UP000250572"/>
    </source>
</evidence>
<dbReference type="GO" id="GO:0030512">
    <property type="term" value="P:negative regulation of transforming growth factor beta receptor signaling pathway"/>
    <property type="evidence" value="ECO:0007669"/>
    <property type="project" value="TreeGrafter"/>
</dbReference>
<comment type="similarity">
    <text evidence="1">Belongs to the SKI family.</text>
</comment>
<evidence type="ECO:0000259" key="3">
    <source>
        <dbReference type="SMART" id="SM01046"/>
    </source>
</evidence>
<dbReference type="GO" id="GO:0000122">
    <property type="term" value="P:negative regulation of transcription by RNA polymerase II"/>
    <property type="evidence" value="ECO:0007669"/>
    <property type="project" value="TreeGrafter"/>
</dbReference>
<name>A0A315WE13_GAMAF</name>
<dbReference type="SMART" id="SM01046">
    <property type="entry name" value="c-SKI_SMAD_bind"/>
    <property type="match status" value="1"/>
</dbReference>
<dbReference type="PANTHER" id="PTHR10005">
    <property type="entry name" value="SKI ONCOGENE-RELATED"/>
    <property type="match status" value="1"/>
</dbReference>
<dbReference type="Pfam" id="PF02437">
    <property type="entry name" value="Ski_Sno_DHD"/>
    <property type="match status" value="1"/>
</dbReference>
<dbReference type="InterPro" id="IPR023216">
    <property type="entry name" value="Tscrpt_reg_SKI_SnoN"/>
</dbReference>
<dbReference type="SUPFAM" id="SSF63763">
    <property type="entry name" value="SAND domain-like"/>
    <property type="match status" value="1"/>
</dbReference>
<dbReference type="InterPro" id="IPR003380">
    <property type="entry name" value="SKI/SNO/DAC"/>
</dbReference>
<dbReference type="Proteomes" id="UP000250572">
    <property type="component" value="Unassembled WGS sequence"/>
</dbReference>
<dbReference type="FunFam" id="3.10.390.10:FF:000002">
    <property type="entry name" value="Putative ski oncogene"/>
    <property type="match status" value="1"/>
</dbReference>
<dbReference type="EMBL" id="NHOQ01000466">
    <property type="protein sequence ID" value="PWA29998.1"/>
    <property type="molecule type" value="Genomic_DNA"/>
</dbReference>
<dbReference type="Gene3D" id="3.10.390.10">
    <property type="entry name" value="SAND domain-like"/>
    <property type="match status" value="1"/>
</dbReference>
<keyword evidence="5" id="KW-1185">Reference proteome</keyword>
<evidence type="ECO:0000256" key="2">
    <source>
        <dbReference type="SAM" id="MobiDB-lite"/>
    </source>
</evidence>
<dbReference type="Pfam" id="PF08782">
    <property type="entry name" value="c-SKI_SMAD_bind"/>
    <property type="match status" value="1"/>
</dbReference>